<evidence type="ECO:0000256" key="11">
    <source>
        <dbReference type="ARBA" id="ARBA00023033"/>
    </source>
</evidence>
<comment type="subcellular location">
    <subcellularLocation>
        <location evidence="2">Membrane</location>
        <topology evidence="2">Single-pass membrane protein</topology>
    </subcellularLocation>
</comment>
<evidence type="ECO:0000256" key="6">
    <source>
        <dbReference type="ARBA" id="ARBA00022692"/>
    </source>
</evidence>
<protein>
    <submittedName>
        <fullName evidence="16">Cytochrome P450</fullName>
    </submittedName>
</protein>
<comment type="cofactor">
    <cofactor evidence="1 14">
        <name>heme</name>
        <dbReference type="ChEBI" id="CHEBI:30413"/>
    </cofactor>
</comment>
<dbReference type="GO" id="GO:0004497">
    <property type="term" value="F:monooxygenase activity"/>
    <property type="evidence" value="ECO:0007669"/>
    <property type="project" value="UniProtKB-KW"/>
</dbReference>
<evidence type="ECO:0000256" key="1">
    <source>
        <dbReference type="ARBA" id="ARBA00001971"/>
    </source>
</evidence>
<dbReference type="AlphaFoldDB" id="A0A8K0UDE9"/>
<dbReference type="InterPro" id="IPR001128">
    <property type="entry name" value="Cyt_P450"/>
</dbReference>
<keyword evidence="17" id="KW-1185">Reference proteome</keyword>
<evidence type="ECO:0000256" key="15">
    <source>
        <dbReference type="RuleBase" id="RU000461"/>
    </source>
</evidence>
<keyword evidence="5 14" id="KW-0349">Heme</keyword>
<organism evidence="16 17">
    <name type="scientific">Cristinia sonorae</name>
    <dbReference type="NCBI Taxonomy" id="1940300"/>
    <lineage>
        <taxon>Eukaryota</taxon>
        <taxon>Fungi</taxon>
        <taxon>Dikarya</taxon>
        <taxon>Basidiomycota</taxon>
        <taxon>Agaricomycotina</taxon>
        <taxon>Agaricomycetes</taxon>
        <taxon>Agaricomycetidae</taxon>
        <taxon>Agaricales</taxon>
        <taxon>Pleurotineae</taxon>
        <taxon>Stephanosporaceae</taxon>
        <taxon>Cristinia</taxon>
    </lineage>
</organism>
<keyword evidence="12" id="KW-0472">Membrane</keyword>
<evidence type="ECO:0000256" key="4">
    <source>
        <dbReference type="ARBA" id="ARBA00010617"/>
    </source>
</evidence>
<gene>
    <name evidence="16" type="ORF">BXZ70DRAFT_1012841</name>
</gene>
<dbReference type="PROSITE" id="PS00086">
    <property type="entry name" value="CYTOCHROME_P450"/>
    <property type="match status" value="1"/>
</dbReference>
<keyword evidence="11 15" id="KW-0503">Monooxygenase</keyword>
<accession>A0A8K0UDE9</accession>
<dbReference type="InterPro" id="IPR036396">
    <property type="entry name" value="Cyt_P450_sf"/>
</dbReference>
<dbReference type="SUPFAM" id="SSF48264">
    <property type="entry name" value="Cytochrome P450"/>
    <property type="match status" value="1"/>
</dbReference>
<dbReference type="PRINTS" id="PR00463">
    <property type="entry name" value="EP450I"/>
</dbReference>
<dbReference type="GO" id="GO:0016020">
    <property type="term" value="C:membrane"/>
    <property type="evidence" value="ECO:0007669"/>
    <property type="project" value="UniProtKB-SubCell"/>
</dbReference>
<evidence type="ECO:0000256" key="13">
    <source>
        <dbReference type="ARBA" id="ARBA00023180"/>
    </source>
</evidence>
<evidence type="ECO:0000256" key="8">
    <source>
        <dbReference type="ARBA" id="ARBA00022989"/>
    </source>
</evidence>
<dbReference type="GO" id="GO:0005506">
    <property type="term" value="F:iron ion binding"/>
    <property type="evidence" value="ECO:0007669"/>
    <property type="project" value="InterPro"/>
</dbReference>
<reference evidence="16" key="1">
    <citation type="journal article" date="2021" name="New Phytol.">
        <title>Evolutionary innovations through gain and loss of genes in the ectomycorrhizal Boletales.</title>
        <authorList>
            <person name="Wu G."/>
            <person name="Miyauchi S."/>
            <person name="Morin E."/>
            <person name="Kuo A."/>
            <person name="Drula E."/>
            <person name="Varga T."/>
            <person name="Kohler A."/>
            <person name="Feng B."/>
            <person name="Cao Y."/>
            <person name="Lipzen A."/>
            <person name="Daum C."/>
            <person name="Hundley H."/>
            <person name="Pangilinan J."/>
            <person name="Johnson J."/>
            <person name="Barry K."/>
            <person name="LaButti K."/>
            <person name="Ng V."/>
            <person name="Ahrendt S."/>
            <person name="Min B."/>
            <person name="Choi I.G."/>
            <person name="Park H."/>
            <person name="Plett J.M."/>
            <person name="Magnuson J."/>
            <person name="Spatafora J.W."/>
            <person name="Nagy L.G."/>
            <person name="Henrissat B."/>
            <person name="Grigoriev I.V."/>
            <person name="Yang Z.L."/>
            <person name="Xu J."/>
            <person name="Martin F.M."/>
        </authorList>
    </citation>
    <scope>NUCLEOTIDE SEQUENCE</scope>
    <source>
        <strain evidence="16">KKN 215</strain>
    </source>
</reference>
<evidence type="ECO:0000256" key="12">
    <source>
        <dbReference type="ARBA" id="ARBA00023136"/>
    </source>
</evidence>
<comment type="pathway">
    <text evidence="3">Secondary metabolite biosynthesis.</text>
</comment>
<keyword evidence="7 14" id="KW-0479">Metal-binding</keyword>
<evidence type="ECO:0000256" key="5">
    <source>
        <dbReference type="ARBA" id="ARBA00022617"/>
    </source>
</evidence>
<keyword evidence="9 15" id="KW-0560">Oxidoreductase</keyword>
<sequence>MALIASVLIVVLALSWLLNRLLKIGSRELGLPPGPPTLPIIGNLLDFPKTAIYLRFTEWARTYGEIYSLKIGRGTVVVISSPRMVRELLDKHSAVTSGRQSLHFAKIVQDDINVAFLQATDPTCKGVRRGLQYLLSKEACAGHLPIQQAEASQLMYDLMKQPDAYFNHMERFSFSSMLSATFGVRCPRTDSKVLQEFSQIEHDWERLITPGHHPPIDLIPLLRYVPERWAKWKGISRDLEARFKRLYHGLVETCENRMEREEHNGSFMENILRSGERNESSRRTALAICFAAVEGGSITTTAFMRTLVCCLATHPDAQKRAHEEIDRVLGSSRMPVLEDIEQMPYIQAIIKEVQRFCPPAPFGLPHLSTAEVTVGEYVIPKNSSIIMNIYGIYHDEEVYEKPYMFYPDRFLQNEFGTIAGTDDTGRRNDLHFGAGRRICPGILLGTNATTIAALNFIWGFNVDVKSDPETGNRPSIDTNTFTKTFVISCVEIPADIRPRSDLHATMIRSQYSASRETMKNFEHELSPEDVVFVNSW</sequence>
<name>A0A8K0UDE9_9AGAR</name>
<dbReference type="Pfam" id="PF00067">
    <property type="entry name" value="p450"/>
    <property type="match status" value="1"/>
</dbReference>
<dbReference type="CDD" id="cd11065">
    <property type="entry name" value="CYP64-like"/>
    <property type="match status" value="1"/>
</dbReference>
<dbReference type="InterPro" id="IPR002401">
    <property type="entry name" value="Cyt_P450_E_grp-I"/>
</dbReference>
<evidence type="ECO:0000256" key="2">
    <source>
        <dbReference type="ARBA" id="ARBA00004167"/>
    </source>
</evidence>
<evidence type="ECO:0000256" key="14">
    <source>
        <dbReference type="PIRSR" id="PIRSR602401-1"/>
    </source>
</evidence>
<feature type="binding site" description="axial binding residue" evidence="14">
    <location>
        <position position="439"/>
    </location>
    <ligand>
        <name>heme</name>
        <dbReference type="ChEBI" id="CHEBI:30413"/>
    </ligand>
    <ligandPart>
        <name>Fe</name>
        <dbReference type="ChEBI" id="CHEBI:18248"/>
    </ligandPart>
</feature>
<dbReference type="InterPro" id="IPR050364">
    <property type="entry name" value="Cytochrome_P450_fung"/>
</dbReference>
<dbReference type="PANTHER" id="PTHR46300">
    <property type="entry name" value="P450, PUTATIVE (EUROFUNG)-RELATED-RELATED"/>
    <property type="match status" value="1"/>
</dbReference>
<evidence type="ECO:0000256" key="7">
    <source>
        <dbReference type="ARBA" id="ARBA00022723"/>
    </source>
</evidence>
<keyword evidence="10 14" id="KW-0408">Iron</keyword>
<dbReference type="InterPro" id="IPR017972">
    <property type="entry name" value="Cyt_P450_CS"/>
</dbReference>
<keyword evidence="13" id="KW-0325">Glycoprotein</keyword>
<evidence type="ECO:0000313" key="16">
    <source>
        <dbReference type="EMBL" id="KAH8077890.1"/>
    </source>
</evidence>
<evidence type="ECO:0000313" key="17">
    <source>
        <dbReference type="Proteomes" id="UP000813824"/>
    </source>
</evidence>
<evidence type="ECO:0000256" key="9">
    <source>
        <dbReference type="ARBA" id="ARBA00023002"/>
    </source>
</evidence>
<dbReference type="GO" id="GO:0020037">
    <property type="term" value="F:heme binding"/>
    <property type="evidence" value="ECO:0007669"/>
    <property type="project" value="InterPro"/>
</dbReference>
<evidence type="ECO:0000256" key="3">
    <source>
        <dbReference type="ARBA" id="ARBA00005179"/>
    </source>
</evidence>
<evidence type="ECO:0000256" key="10">
    <source>
        <dbReference type="ARBA" id="ARBA00023004"/>
    </source>
</evidence>
<dbReference type="OrthoDB" id="1103324at2759"/>
<keyword evidence="8" id="KW-1133">Transmembrane helix</keyword>
<dbReference type="PANTHER" id="PTHR46300:SF2">
    <property type="entry name" value="CYTOCHROME P450 MONOOXYGENASE ALNH-RELATED"/>
    <property type="match status" value="1"/>
</dbReference>
<dbReference type="Proteomes" id="UP000813824">
    <property type="component" value="Unassembled WGS sequence"/>
</dbReference>
<dbReference type="EMBL" id="JAEVFJ010000061">
    <property type="protein sequence ID" value="KAH8077890.1"/>
    <property type="molecule type" value="Genomic_DNA"/>
</dbReference>
<comment type="caution">
    <text evidence="16">The sequence shown here is derived from an EMBL/GenBank/DDBJ whole genome shotgun (WGS) entry which is preliminary data.</text>
</comment>
<comment type="similarity">
    <text evidence="4 15">Belongs to the cytochrome P450 family.</text>
</comment>
<dbReference type="GO" id="GO:0016705">
    <property type="term" value="F:oxidoreductase activity, acting on paired donors, with incorporation or reduction of molecular oxygen"/>
    <property type="evidence" value="ECO:0007669"/>
    <property type="project" value="InterPro"/>
</dbReference>
<keyword evidence="6" id="KW-0812">Transmembrane</keyword>
<dbReference type="Gene3D" id="1.10.630.10">
    <property type="entry name" value="Cytochrome P450"/>
    <property type="match status" value="1"/>
</dbReference>
<proteinExistence type="inferred from homology"/>